<gene>
    <name evidence="1" type="ORF">SAMN05216225_101148</name>
</gene>
<name>A0A1M5G363_9BACI</name>
<dbReference type="STRING" id="930117.SAMN05216225_101148"/>
<evidence type="ECO:0000313" key="1">
    <source>
        <dbReference type="EMBL" id="SHF98250.1"/>
    </source>
</evidence>
<protein>
    <submittedName>
        <fullName evidence="1">Uncharacterized protein</fullName>
    </submittedName>
</protein>
<keyword evidence="2" id="KW-1185">Reference proteome</keyword>
<organism evidence="1 2">
    <name type="scientific">Ornithinibacillus halophilus</name>
    <dbReference type="NCBI Taxonomy" id="930117"/>
    <lineage>
        <taxon>Bacteria</taxon>
        <taxon>Bacillati</taxon>
        <taxon>Bacillota</taxon>
        <taxon>Bacilli</taxon>
        <taxon>Bacillales</taxon>
        <taxon>Bacillaceae</taxon>
        <taxon>Ornithinibacillus</taxon>
    </lineage>
</organism>
<dbReference type="AlphaFoldDB" id="A0A1M5G363"/>
<proteinExistence type="predicted"/>
<dbReference type="Proteomes" id="UP000183988">
    <property type="component" value="Unassembled WGS sequence"/>
</dbReference>
<dbReference type="EMBL" id="FQVW01000011">
    <property type="protein sequence ID" value="SHF98250.1"/>
    <property type="molecule type" value="Genomic_DNA"/>
</dbReference>
<sequence>MILVINLDSKRDKMGNPRKLSAVYKYYLESESISLIEVIDRRYEDETELKLKYPKYRLIDSIDIPVREYNWFKHKGEKANANKNATKDSNNTD</sequence>
<reference evidence="1 2" key="1">
    <citation type="submission" date="2016-11" db="EMBL/GenBank/DDBJ databases">
        <authorList>
            <person name="Jaros S."/>
            <person name="Januszkiewicz K."/>
            <person name="Wedrychowicz H."/>
        </authorList>
    </citation>
    <scope>NUCLEOTIDE SEQUENCE [LARGE SCALE GENOMIC DNA]</scope>
    <source>
        <strain evidence="1 2">IBRC-M 10683</strain>
    </source>
</reference>
<evidence type="ECO:0000313" key="2">
    <source>
        <dbReference type="Proteomes" id="UP000183988"/>
    </source>
</evidence>
<accession>A0A1M5G363</accession>